<sequence length="264" mass="29776">MPITKALPKEMLPIIDKPLLHYAVKEAVDAGIEDLIFIVGGNRQSIEDYFDRNLLLESKLREEGKEDLLRMVEEIVPSNVNCIFIRQHAPIGLGHAVLQARPAIGDEPFAVLLVDDLFYCEEQEPSALQKLINTYFETRSTVIATHEVERDIIQNYGVIEGILDSETGSYVLSDIIEKPNPSLAPSNMAILGRYVLEPDIFESLRQTQPGKNGEIQLTDGIGRLLKSKQVRALPITNLHFDCGSKEGWYRANMFYGRKVYGFKE</sequence>
<dbReference type="EMBL" id="CP003059">
    <property type="protein sequence ID" value="AEP36990.1"/>
    <property type="molecule type" value="Genomic_DNA"/>
</dbReference>
<evidence type="ECO:0000256" key="2">
    <source>
        <dbReference type="ARBA" id="ARBA00012415"/>
    </source>
</evidence>
<evidence type="ECO:0000259" key="10">
    <source>
        <dbReference type="Pfam" id="PF00483"/>
    </source>
</evidence>
<evidence type="ECO:0000256" key="6">
    <source>
        <dbReference type="ARBA" id="ARBA00031455"/>
    </source>
</evidence>
<evidence type="ECO:0000256" key="3">
    <source>
        <dbReference type="ARBA" id="ARBA00019048"/>
    </source>
</evidence>
<name>G4QBL2_TAYAM</name>
<dbReference type="PANTHER" id="PTHR43197">
    <property type="entry name" value="UTP--GLUCOSE-1-PHOSPHATE URIDYLYLTRANSFERASE"/>
    <property type="match status" value="1"/>
</dbReference>
<keyword evidence="4 11" id="KW-0808">Transferase</keyword>
<dbReference type="SUPFAM" id="SSF53448">
    <property type="entry name" value="Nucleotide-diphospho-sugar transferases"/>
    <property type="match status" value="1"/>
</dbReference>
<dbReference type="InterPro" id="IPR029044">
    <property type="entry name" value="Nucleotide-diphossugar_trans"/>
</dbReference>
<keyword evidence="5 11" id="KW-0548">Nucleotidyltransferase</keyword>
<feature type="domain" description="Nucleotidyl transferase" evidence="10">
    <location>
        <begin position="1"/>
        <end position="255"/>
    </location>
</feature>
<dbReference type="EC" id="2.7.7.9" evidence="2"/>
<dbReference type="STRING" id="1008459.TASI_1243"/>
<dbReference type="Pfam" id="PF00483">
    <property type="entry name" value="NTP_transferase"/>
    <property type="match status" value="1"/>
</dbReference>
<evidence type="ECO:0000256" key="8">
    <source>
        <dbReference type="ARBA" id="ARBA00032341"/>
    </source>
</evidence>
<dbReference type="HOGENOM" id="CLU_029499_1_2_4"/>
<dbReference type="GO" id="GO:0003983">
    <property type="term" value="F:UTP:glucose-1-phosphate uridylyltransferase activity"/>
    <property type="evidence" value="ECO:0007669"/>
    <property type="project" value="UniProtKB-EC"/>
</dbReference>
<proteinExistence type="inferred from homology"/>
<dbReference type="eggNOG" id="COG1210">
    <property type="taxonomic scope" value="Bacteria"/>
</dbReference>
<protein>
    <recommendedName>
        <fullName evidence="3">UTP--glucose-1-phosphate uridylyltransferase</fullName>
        <ecNumber evidence="2">2.7.7.9</ecNumber>
    </recommendedName>
    <alternativeName>
        <fullName evidence="6">Alpha-D-glucosyl-1-phosphate uridylyltransferase</fullName>
    </alternativeName>
    <alternativeName>
        <fullName evidence="7">UDP-glucose pyrophosphorylase</fullName>
    </alternativeName>
    <alternativeName>
        <fullName evidence="8">Uridine diphosphoglucose pyrophosphorylase</fullName>
    </alternativeName>
</protein>
<evidence type="ECO:0000313" key="12">
    <source>
        <dbReference type="Proteomes" id="UP000009284"/>
    </source>
</evidence>
<evidence type="ECO:0000256" key="7">
    <source>
        <dbReference type="ARBA" id="ARBA00031959"/>
    </source>
</evidence>
<reference key="1">
    <citation type="submission" date="2011-09" db="EMBL/GenBank/DDBJ databases">
        <title>Genomic characterization of the Taylorella genus.</title>
        <authorList>
            <person name="Hebert L."/>
            <person name="Moumen B."/>
            <person name="Pons N."/>
            <person name="Duquesne F."/>
            <person name="Breuil M.-F."/>
            <person name="Goux D."/>
            <person name="Batto J.-M."/>
            <person name="Renault P."/>
            <person name="Laugier C."/>
            <person name="Petry S."/>
        </authorList>
    </citation>
    <scope>NUCLEOTIDE SEQUENCE</scope>
    <source>
        <strain>MCE3</strain>
    </source>
</reference>
<organism evidence="11 12">
    <name type="scientific">Taylorella asinigenitalis (strain MCE3)</name>
    <dbReference type="NCBI Taxonomy" id="1008459"/>
    <lineage>
        <taxon>Bacteria</taxon>
        <taxon>Pseudomonadati</taxon>
        <taxon>Pseudomonadota</taxon>
        <taxon>Betaproteobacteria</taxon>
        <taxon>Burkholderiales</taxon>
        <taxon>Alcaligenaceae</taxon>
        <taxon>Taylorella</taxon>
    </lineage>
</organism>
<accession>G4QBL2</accession>
<evidence type="ECO:0000256" key="9">
    <source>
        <dbReference type="ARBA" id="ARBA00048128"/>
    </source>
</evidence>
<dbReference type="Gene3D" id="3.90.550.10">
    <property type="entry name" value="Spore Coat Polysaccharide Biosynthesis Protein SpsA, Chain A"/>
    <property type="match status" value="1"/>
</dbReference>
<dbReference type="InterPro" id="IPR005771">
    <property type="entry name" value="GalU_uridylyltTrfase_bac/arc"/>
</dbReference>
<dbReference type="GO" id="GO:0006011">
    <property type="term" value="P:UDP-alpha-D-glucose metabolic process"/>
    <property type="evidence" value="ECO:0007669"/>
    <property type="project" value="InterPro"/>
</dbReference>
<evidence type="ECO:0000313" key="11">
    <source>
        <dbReference type="EMBL" id="AEP36990.1"/>
    </source>
</evidence>
<dbReference type="InterPro" id="IPR005835">
    <property type="entry name" value="NTP_transferase_dom"/>
</dbReference>
<comment type="similarity">
    <text evidence="1">Belongs to the UDPGP type 2 family.</text>
</comment>
<evidence type="ECO:0000256" key="4">
    <source>
        <dbReference type="ARBA" id="ARBA00022679"/>
    </source>
</evidence>
<keyword evidence="12" id="KW-1185">Reference proteome</keyword>
<gene>
    <name evidence="11" type="ordered locus">TASI_1243</name>
</gene>
<dbReference type="KEGG" id="tas:TASI_1243"/>
<dbReference type="AlphaFoldDB" id="G4QBL2"/>
<dbReference type="PANTHER" id="PTHR43197:SF1">
    <property type="entry name" value="UTP--GLUCOSE-1-PHOSPHATE URIDYLYLTRANSFERASE"/>
    <property type="match status" value="1"/>
</dbReference>
<evidence type="ECO:0000256" key="1">
    <source>
        <dbReference type="ARBA" id="ARBA00006890"/>
    </source>
</evidence>
<comment type="catalytic activity">
    <reaction evidence="9">
        <text>alpha-D-glucose 1-phosphate + UTP + H(+) = UDP-alpha-D-glucose + diphosphate</text>
        <dbReference type="Rhea" id="RHEA:19889"/>
        <dbReference type="ChEBI" id="CHEBI:15378"/>
        <dbReference type="ChEBI" id="CHEBI:33019"/>
        <dbReference type="ChEBI" id="CHEBI:46398"/>
        <dbReference type="ChEBI" id="CHEBI:58601"/>
        <dbReference type="ChEBI" id="CHEBI:58885"/>
        <dbReference type="EC" id="2.7.7.9"/>
    </reaction>
</comment>
<dbReference type="Proteomes" id="UP000009284">
    <property type="component" value="Chromosome"/>
</dbReference>
<reference evidence="11 12" key="2">
    <citation type="journal article" date="2012" name="PLoS ONE">
        <title>Genomic characterization of the taylorella genus.</title>
        <authorList>
            <person name="Hebert L."/>
            <person name="Moumen B."/>
            <person name="Pons N."/>
            <person name="Duquesne F."/>
            <person name="Breuil M.F."/>
            <person name="Goux D."/>
            <person name="Batto J.M."/>
            <person name="Laugier C."/>
            <person name="Renault P."/>
            <person name="Petry S."/>
        </authorList>
    </citation>
    <scope>NUCLEOTIDE SEQUENCE [LARGE SCALE GENOMIC DNA]</scope>
    <source>
        <strain evidence="11 12">MCE3</strain>
    </source>
</reference>
<evidence type="ECO:0000256" key="5">
    <source>
        <dbReference type="ARBA" id="ARBA00022695"/>
    </source>
</evidence>